<dbReference type="GO" id="GO:0006352">
    <property type="term" value="P:DNA-templated transcription initiation"/>
    <property type="evidence" value="ECO:0007669"/>
    <property type="project" value="InterPro"/>
</dbReference>
<keyword evidence="3" id="KW-0805">Transcription regulation</keyword>
<dbReference type="InterPro" id="IPR000792">
    <property type="entry name" value="Tscrpt_reg_LuxR_C"/>
</dbReference>
<evidence type="ECO:0000256" key="4">
    <source>
        <dbReference type="ARBA" id="ARBA00023163"/>
    </source>
</evidence>
<comment type="function">
    <text evidence="5">Sigma factors are initiation factors that promote the attachment of RNA polymerase to specific initiation sites and are then released. Sigma-S contributes to the protection against external stress, thus playing a role in cellular fitness and survival.</text>
</comment>
<comment type="caution">
    <text evidence="7">The sequence shown here is derived from an EMBL/GenBank/DDBJ whole genome shotgun (WGS) entry which is preliminary data.</text>
</comment>
<protein>
    <recommendedName>
        <fullName evidence="2">RNA polymerase sigma factor SigS</fullName>
    </recommendedName>
</protein>
<dbReference type="InterPro" id="IPR007627">
    <property type="entry name" value="RNA_pol_sigma70_r2"/>
</dbReference>
<feature type="domain" description="HTH luxR-type" evidence="6">
    <location>
        <begin position="216"/>
        <end position="243"/>
    </location>
</feature>
<dbReference type="InterPro" id="IPR014284">
    <property type="entry name" value="RNA_pol_sigma-70_dom"/>
</dbReference>
<dbReference type="Gene3D" id="1.20.120.1810">
    <property type="match status" value="1"/>
</dbReference>
<evidence type="ECO:0000256" key="2">
    <source>
        <dbReference type="ARBA" id="ARBA00021245"/>
    </source>
</evidence>
<sequence>MPSNKYEQLRKEGLPDLHNNDLLKACLEDSDLLAELLQRNKDFIFSIIAHYKGNVESLKERFNISEDELLQHAYIGILTALRDFDFTRGVRFTTFAYRPIIWEINQFLYNDSRLVRLSRSAVGLVKKMEQIENELGYFPKPDEMSNILGVPPSKIEEVLRFAKDLTYIDSLQDFDLEDSKISFEDEVDDKVYVQSLLEESGLDEFESKVADLIMDGLNNSQIAEALGVYPMTINRAIERIRSKVENDFNVRRISKYEKEIELIAEEMEERSCIMHIDDIKDLLDVCGYSVEIYTPRILYYIRQKAMIRVNESLVECGNQH</sequence>
<evidence type="ECO:0000313" key="7">
    <source>
        <dbReference type="EMBL" id="MCY8123080.1"/>
    </source>
</evidence>
<dbReference type="EMBL" id="JALANJ010000053">
    <property type="protein sequence ID" value="MCY8123080.1"/>
    <property type="molecule type" value="Genomic_DNA"/>
</dbReference>
<reference evidence="7" key="1">
    <citation type="submission" date="2022-02" db="EMBL/GenBank/DDBJ databases">
        <title>Crop Bioprotection Bacillus Genome Sequencing.</title>
        <authorList>
            <person name="Dunlap C."/>
        </authorList>
    </citation>
    <scope>NUCLEOTIDE SEQUENCE</scope>
    <source>
        <strain evidence="7">M18B4</strain>
    </source>
</reference>
<dbReference type="NCBIfam" id="TIGR02937">
    <property type="entry name" value="sigma70-ECF"/>
    <property type="match status" value="1"/>
</dbReference>
<dbReference type="GO" id="GO:0003700">
    <property type="term" value="F:DNA-binding transcription factor activity"/>
    <property type="evidence" value="ECO:0007669"/>
    <property type="project" value="InterPro"/>
</dbReference>
<dbReference type="GO" id="GO:0003677">
    <property type="term" value="F:DNA binding"/>
    <property type="evidence" value="ECO:0007669"/>
    <property type="project" value="InterPro"/>
</dbReference>
<proteinExistence type="inferred from homology"/>
<dbReference type="InterPro" id="IPR050239">
    <property type="entry name" value="Sigma-70_RNA_pol_init_factors"/>
</dbReference>
<dbReference type="SUPFAM" id="SSF88946">
    <property type="entry name" value="Sigma2 domain of RNA polymerase sigma factors"/>
    <property type="match status" value="1"/>
</dbReference>
<comment type="similarity">
    <text evidence="1">Belongs to the sigma-70 factor family.</text>
</comment>
<name>A0A9Q4DUP4_BACSC</name>
<dbReference type="PANTHER" id="PTHR30603:SF17">
    <property type="entry name" value="RNA POLYMERASE SIGMA-G FACTOR"/>
    <property type="match status" value="1"/>
</dbReference>
<dbReference type="InterPro" id="IPR016032">
    <property type="entry name" value="Sig_transdc_resp-reg_C-effctor"/>
</dbReference>
<dbReference type="InterPro" id="IPR036388">
    <property type="entry name" value="WH-like_DNA-bd_sf"/>
</dbReference>
<dbReference type="Proteomes" id="UP001070352">
    <property type="component" value="Unassembled WGS sequence"/>
</dbReference>
<evidence type="ECO:0000259" key="6">
    <source>
        <dbReference type="PROSITE" id="PS00622"/>
    </source>
</evidence>
<dbReference type="PROSITE" id="PS00622">
    <property type="entry name" value="HTH_LUXR_1"/>
    <property type="match status" value="1"/>
</dbReference>
<dbReference type="PANTHER" id="PTHR30603">
    <property type="entry name" value="RNA POLYMERASE SIGMA FACTOR RPO"/>
    <property type="match status" value="1"/>
</dbReference>
<dbReference type="InterPro" id="IPR013325">
    <property type="entry name" value="RNA_pol_sigma_r2"/>
</dbReference>
<evidence type="ECO:0000256" key="1">
    <source>
        <dbReference type="ARBA" id="ARBA00007788"/>
    </source>
</evidence>
<keyword evidence="4" id="KW-0804">Transcription</keyword>
<gene>
    <name evidence="7" type="ORF">MOC45_21295</name>
</gene>
<accession>A0A9Q4DUP4</accession>
<dbReference type="Pfam" id="PF04542">
    <property type="entry name" value="Sigma70_r2"/>
    <property type="match status" value="1"/>
</dbReference>
<evidence type="ECO:0000256" key="5">
    <source>
        <dbReference type="ARBA" id="ARBA00024701"/>
    </source>
</evidence>
<organism evidence="7 8">
    <name type="scientific">Bacillus spizizenii</name>
    <name type="common">Bacillus subtilis subsp. spizizenii</name>
    <dbReference type="NCBI Taxonomy" id="96241"/>
    <lineage>
        <taxon>Bacteria</taxon>
        <taxon>Bacillati</taxon>
        <taxon>Bacillota</taxon>
        <taxon>Bacilli</taxon>
        <taxon>Bacillales</taxon>
        <taxon>Bacillaceae</taxon>
        <taxon>Bacillus</taxon>
    </lineage>
</organism>
<dbReference type="AlphaFoldDB" id="A0A9Q4DUP4"/>
<dbReference type="Gene3D" id="1.10.10.10">
    <property type="entry name" value="Winged helix-like DNA-binding domain superfamily/Winged helix DNA-binding domain"/>
    <property type="match status" value="1"/>
</dbReference>
<evidence type="ECO:0000256" key="3">
    <source>
        <dbReference type="ARBA" id="ARBA00023015"/>
    </source>
</evidence>
<evidence type="ECO:0000313" key="8">
    <source>
        <dbReference type="Proteomes" id="UP001070352"/>
    </source>
</evidence>
<dbReference type="SUPFAM" id="SSF46894">
    <property type="entry name" value="C-terminal effector domain of the bipartite response regulators"/>
    <property type="match status" value="1"/>
</dbReference>